<reference evidence="2" key="2">
    <citation type="submission" date="2007-04" db="EMBL/GenBank/DDBJ databases">
        <title>Draft genome sequence of Bacteroides ovatus (ATCC 8483).</title>
        <authorList>
            <person name="Sudarsanam P."/>
            <person name="Ley R."/>
            <person name="Guruge J."/>
            <person name="Turnbaugh P.J."/>
            <person name="Mahowald M."/>
            <person name="Liep D."/>
            <person name="Gordon J."/>
        </authorList>
    </citation>
    <scope>NUCLEOTIDE SEQUENCE [LARGE SCALE GENOMIC DNA]</scope>
    <source>
        <strain evidence="2">ATCC 8483 / DSM 1896 / JCM 5824 / BCRC 10623 / CCUG 4943 / NCTC 11153</strain>
    </source>
</reference>
<organism evidence="1 2">
    <name type="scientific">Bacteroides ovatus (strain ATCC 8483 / DSM 1896 / JCM 5824 / BCRC 10623 / CCUG 4943 / NCTC 11153)</name>
    <dbReference type="NCBI Taxonomy" id="411476"/>
    <lineage>
        <taxon>Bacteria</taxon>
        <taxon>Pseudomonadati</taxon>
        <taxon>Bacteroidota</taxon>
        <taxon>Bacteroidia</taxon>
        <taxon>Bacteroidales</taxon>
        <taxon>Bacteroidaceae</taxon>
        <taxon>Bacteroides</taxon>
    </lineage>
</organism>
<reference evidence="1 2" key="1">
    <citation type="submission" date="2007-03" db="EMBL/GenBank/DDBJ databases">
        <authorList>
            <person name="Fulton L."/>
            <person name="Clifton S."/>
            <person name="Fulton B."/>
            <person name="Xu J."/>
            <person name="Minx P."/>
            <person name="Pepin K.H."/>
            <person name="Johnson M."/>
            <person name="Thiruvilangam P."/>
            <person name="Bhonagiri V."/>
            <person name="Nash W.E."/>
            <person name="Mardis E.R."/>
            <person name="Wilson R.K."/>
        </authorList>
    </citation>
    <scope>NUCLEOTIDE SEQUENCE [LARGE SCALE GENOMIC DNA]</scope>
    <source>
        <strain evidence="2">ATCC 8483 / DSM 1896 / JCM 5824 / BCRC 10623 / CCUG 4943 / NCTC 11153</strain>
    </source>
</reference>
<sequence length="38" mass="4495">MKKNIRFSSLRIVTVSDRYSDAITMEYRHYPKAMVSLS</sequence>
<dbReference type="Proteomes" id="UP000005475">
    <property type="component" value="Unassembled WGS sequence"/>
</dbReference>
<name>A0AAN3ACR0_BACO1</name>
<evidence type="ECO:0000313" key="2">
    <source>
        <dbReference type="Proteomes" id="UP000005475"/>
    </source>
</evidence>
<accession>A0AAN3ACR0</accession>
<protein>
    <submittedName>
        <fullName evidence="1">Uncharacterized protein</fullName>
    </submittedName>
</protein>
<dbReference type="EMBL" id="AAXF02000028">
    <property type="protein sequence ID" value="EDO14111.1"/>
    <property type="molecule type" value="Genomic_DNA"/>
</dbReference>
<dbReference type="AlphaFoldDB" id="A0AAN3ACR0"/>
<proteinExistence type="predicted"/>
<gene>
    <name evidence="1" type="ORF">BACOVA_00223</name>
</gene>
<evidence type="ECO:0000313" key="1">
    <source>
        <dbReference type="EMBL" id="EDO14111.1"/>
    </source>
</evidence>
<comment type="caution">
    <text evidence="1">The sequence shown here is derived from an EMBL/GenBank/DDBJ whole genome shotgun (WGS) entry which is preliminary data.</text>
</comment>